<comment type="caution">
    <text evidence="2">The sequence shown here is derived from an EMBL/GenBank/DDBJ whole genome shotgun (WGS) entry which is preliminary data.</text>
</comment>
<evidence type="ECO:0000256" key="1">
    <source>
        <dbReference type="SAM" id="MobiDB-lite"/>
    </source>
</evidence>
<evidence type="ECO:0000313" key="3">
    <source>
        <dbReference type="Proteomes" id="UP000600547"/>
    </source>
</evidence>
<keyword evidence="3" id="KW-1185">Reference proteome</keyword>
<name>A0A8H9GW22_9DEIO</name>
<dbReference type="EMBL" id="BMQG01000013">
    <property type="protein sequence ID" value="GGM53164.1"/>
    <property type="molecule type" value="Genomic_DNA"/>
</dbReference>
<sequence>MCEARLLGGVLLLVIRLKKVVRAREAGPQIPLGDEHYVPEFIAELLESAGVPLHVFTELLCGLEERLVRSGVRRDVREGELTQRRCPVVVEAARQQEMGWRAAGRRRLQFGPLDPSPLEDEADEQVQRGVTARPEQVAEEPTTERGGGGIQERGAFGIDCLNPSLSVEQGRCVRRLHEQGISQRVLQRRGVRRLTGGVRLIAR</sequence>
<dbReference type="Proteomes" id="UP000600547">
    <property type="component" value="Unassembled WGS sequence"/>
</dbReference>
<feature type="region of interest" description="Disordered" evidence="1">
    <location>
        <begin position="112"/>
        <end position="151"/>
    </location>
</feature>
<gene>
    <name evidence="2" type="ORF">GCM10008956_31460</name>
</gene>
<accession>A0A8H9GW22</accession>
<proteinExistence type="predicted"/>
<protein>
    <submittedName>
        <fullName evidence="2">Uncharacterized protein</fullName>
    </submittedName>
</protein>
<reference evidence="3" key="1">
    <citation type="journal article" date="2019" name="Int. J. Syst. Evol. Microbiol.">
        <title>The Global Catalogue of Microorganisms (GCM) 10K type strain sequencing project: providing services to taxonomists for standard genome sequencing and annotation.</title>
        <authorList>
            <consortium name="The Broad Institute Genomics Platform"/>
            <consortium name="The Broad Institute Genome Sequencing Center for Infectious Disease"/>
            <person name="Wu L."/>
            <person name="Ma J."/>
        </authorList>
    </citation>
    <scope>NUCLEOTIDE SEQUENCE [LARGE SCALE GENOMIC DNA]</scope>
    <source>
        <strain evidence="3">JCM 31047</strain>
    </source>
</reference>
<organism evidence="2 3">
    <name type="scientific">Deinococcus arenae</name>
    <dbReference type="NCBI Taxonomy" id="1452751"/>
    <lineage>
        <taxon>Bacteria</taxon>
        <taxon>Thermotogati</taxon>
        <taxon>Deinococcota</taxon>
        <taxon>Deinococci</taxon>
        <taxon>Deinococcales</taxon>
        <taxon>Deinococcaceae</taxon>
        <taxon>Deinococcus</taxon>
    </lineage>
</organism>
<evidence type="ECO:0000313" key="2">
    <source>
        <dbReference type="EMBL" id="GGM53164.1"/>
    </source>
</evidence>
<dbReference type="AlphaFoldDB" id="A0A8H9GW22"/>